<evidence type="ECO:0000313" key="3">
    <source>
        <dbReference type="EMBL" id="ALI35973.1"/>
    </source>
</evidence>
<evidence type="ECO:0000259" key="2">
    <source>
        <dbReference type="Pfam" id="PF09557"/>
    </source>
</evidence>
<keyword evidence="4" id="KW-1185">Reference proteome</keyword>
<dbReference type="PANTHER" id="PTHR38463">
    <property type="entry name" value="STRESS RESPONSE PROTEIN YSNF"/>
    <property type="match status" value="1"/>
</dbReference>
<dbReference type="EMBL" id="CP012850">
    <property type="protein sequence ID" value="ALI35973.1"/>
    <property type="molecule type" value="Genomic_DNA"/>
</dbReference>
<reference evidence="4" key="1">
    <citation type="submission" date="2015-10" db="EMBL/GenBank/DDBJ databases">
        <title>Niche specialization of a soil ammonia-oxidizing archaeon, Candidatus Nitrosocosmicus oleophilus.</title>
        <authorList>
            <person name="Jung M.-Y."/>
            <person name="Rhee S.-K."/>
        </authorList>
    </citation>
    <scope>NUCLEOTIDE SEQUENCE [LARGE SCALE GENOMIC DNA]</scope>
    <source>
        <strain evidence="4">MY3</strain>
    </source>
</reference>
<accession>A0A654M045</accession>
<feature type="region of interest" description="Disordered" evidence="1">
    <location>
        <begin position="141"/>
        <end position="163"/>
    </location>
</feature>
<dbReference type="InterPro" id="IPR052967">
    <property type="entry name" value="Stress_Response_Assoc"/>
</dbReference>
<dbReference type="Proteomes" id="UP000058925">
    <property type="component" value="Chromosome"/>
</dbReference>
<dbReference type="Pfam" id="PF09557">
    <property type="entry name" value="DUF2382"/>
    <property type="match status" value="1"/>
</dbReference>
<sequence length="213" mass="24177">MSSTINWNDAIKKEARGSNDEDFGEVQDFSNGYVFVQKGIINKEKFFIPQEKVESFDGDIVRFSISAEEAASKYQGEVFLEPSQSMEEQTSHSEVKDEVTVPLTEERLDVNKRVEESHTTITKEPVTETKTIEVPVTHEEVSIERRQPTGDTSTTQEPITSREDIEIPLKSEEVEVSKTPYVKEEVVIKKKPVTETRQVTEEITSEQVNTASM</sequence>
<protein>
    <submittedName>
        <fullName evidence="3">Stress response protein YsnF</fullName>
    </submittedName>
</protein>
<name>A0A654M045_9ARCH</name>
<evidence type="ECO:0000256" key="1">
    <source>
        <dbReference type="SAM" id="MobiDB-lite"/>
    </source>
</evidence>
<dbReference type="InterPro" id="IPR019060">
    <property type="entry name" value="DUF2382"/>
</dbReference>
<dbReference type="AlphaFoldDB" id="A0A654M045"/>
<proteinExistence type="predicted"/>
<dbReference type="KEGG" id="taa:NMY3_01770"/>
<evidence type="ECO:0000313" key="4">
    <source>
        <dbReference type="Proteomes" id="UP000058925"/>
    </source>
</evidence>
<dbReference type="NCBIfam" id="TIGR02271">
    <property type="entry name" value="YsnF/AvaK domain"/>
    <property type="match status" value="1"/>
</dbReference>
<dbReference type="GeneID" id="60421775"/>
<dbReference type="RefSeq" id="WP_196818332.1">
    <property type="nucleotide sequence ID" value="NZ_CP012850.1"/>
</dbReference>
<dbReference type="OrthoDB" id="11897at2157"/>
<dbReference type="PANTHER" id="PTHR38463:SF1">
    <property type="entry name" value="STRESS RESPONSE PROTEIN YSNF"/>
    <property type="match status" value="1"/>
</dbReference>
<feature type="domain" description="DUF2382" evidence="2">
    <location>
        <begin position="102"/>
        <end position="208"/>
    </location>
</feature>
<feature type="compositionally biased region" description="Polar residues" evidence="1">
    <location>
        <begin position="149"/>
        <end position="159"/>
    </location>
</feature>
<organism evidence="3 4">
    <name type="scientific">Candidatus Nitrosocosmicus oleophilus</name>
    <dbReference type="NCBI Taxonomy" id="1353260"/>
    <lineage>
        <taxon>Archaea</taxon>
        <taxon>Nitrososphaerota</taxon>
        <taxon>Nitrososphaeria</taxon>
        <taxon>Nitrososphaerales</taxon>
        <taxon>Nitrososphaeraceae</taxon>
        <taxon>Candidatus Nitrosocosmicus</taxon>
    </lineage>
</organism>
<gene>
    <name evidence="3" type="primary">ysnF_2</name>
    <name evidence="3" type="ORF">NMY3_01770</name>
</gene>